<dbReference type="Pfam" id="PF13530">
    <property type="entry name" value="SCP2_2"/>
    <property type="match status" value="1"/>
</dbReference>
<sequence length="390" mass="45814">MFKFKEIEDIVEFSEIASFSFSVPYEEKDSLLKELSELQKSGEKFFGIFENKKLISGLVLRDYTMKMRDNMVKMGGIAFVCSRNDSRGKRSIKFLMERTVEYMNKNDYIVSALYPFSLEFYRKYGWEMFQNSKIFKISTGEIIKSKLNEDYGYEEVSVITEDIQDFYNKYAAKNHNFCLKSRQSWDNFMMFKWNRQIDRGVIKFSHKDEMRGLIMYSYSKDDKGKSIYTIFNFIYEDINTKRLMFNYLASLSKQISEVYVFLPNDFVLWPHVNERYKTEEGLVSPMIRIIDIDKLNGLKTKGPDMNVNIEIEDKQAEWNNGIFNLKVIDGEIQITGAEEADITMNIGTFSSIISGFTNIEEMLDSGKATIIDNYNGTDLEKYTTFLNEFF</sequence>
<dbReference type="Pfam" id="PF13527">
    <property type="entry name" value="Acetyltransf_9"/>
    <property type="match status" value="1"/>
</dbReference>
<dbReference type="STRING" id="28234.SAMN04488588_1795"/>
<dbReference type="Gene3D" id="3.40.630.30">
    <property type="match status" value="2"/>
</dbReference>
<gene>
    <name evidence="2" type="ORF">SAMN04488588_1795</name>
</gene>
<evidence type="ECO:0000259" key="1">
    <source>
        <dbReference type="Pfam" id="PF13530"/>
    </source>
</evidence>
<protein>
    <submittedName>
        <fullName evidence="2">Predicted acetyltransferase</fullName>
    </submittedName>
</protein>
<keyword evidence="2" id="KW-0808">Transferase</keyword>
<proteinExistence type="predicted"/>
<dbReference type="RefSeq" id="WP_091404995.1">
    <property type="nucleotide sequence ID" value="NZ_FMYV01000007.1"/>
</dbReference>
<name>A0A1G6PC23_9BACT</name>
<dbReference type="InterPro" id="IPR025559">
    <property type="entry name" value="Eis_dom"/>
</dbReference>
<dbReference type="GO" id="GO:0030649">
    <property type="term" value="P:aminoglycoside antibiotic catabolic process"/>
    <property type="evidence" value="ECO:0007669"/>
    <property type="project" value="TreeGrafter"/>
</dbReference>
<dbReference type="InterPro" id="IPR036527">
    <property type="entry name" value="SCP2_sterol-bd_dom_sf"/>
</dbReference>
<dbReference type="SUPFAM" id="SSF55729">
    <property type="entry name" value="Acyl-CoA N-acyltransferases (Nat)"/>
    <property type="match status" value="1"/>
</dbReference>
<dbReference type="EMBL" id="FMYV01000007">
    <property type="protein sequence ID" value="SDC77800.1"/>
    <property type="molecule type" value="Genomic_DNA"/>
</dbReference>
<dbReference type="AlphaFoldDB" id="A0A1G6PC23"/>
<dbReference type="PANTHER" id="PTHR37817:SF1">
    <property type="entry name" value="N-ACETYLTRANSFERASE EIS"/>
    <property type="match status" value="1"/>
</dbReference>
<dbReference type="GO" id="GO:0034069">
    <property type="term" value="F:aminoglycoside N-acetyltransferase activity"/>
    <property type="evidence" value="ECO:0007669"/>
    <property type="project" value="TreeGrafter"/>
</dbReference>
<dbReference type="PANTHER" id="PTHR37817">
    <property type="entry name" value="N-ACETYLTRANSFERASE EIS"/>
    <property type="match status" value="1"/>
</dbReference>
<evidence type="ECO:0000313" key="2">
    <source>
        <dbReference type="EMBL" id="SDC77800.1"/>
    </source>
</evidence>
<dbReference type="SUPFAM" id="SSF55718">
    <property type="entry name" value="SCP-like"/>
    <property type="match status" value="1"/>
</dbReference>
<dbReference type="InterPro" id="IPR051554">
    <property type="entry name" value="Acetyltransferase_Eis"/>
</dbReference>
<dbReference type="Gene3D" id="3.30.1050.10">
    <property type="entry name" value="SCP2 sterol-binding domain"/>
    <property type="match status" value="1"/>
</dbReference>
<accession>A0A1G6PC23</accession>
<keyword evidence="3" id="KW-1185">Reference proteome</keyword>
<dbReference type="Proteomes" id="UP000199322">
    <property type="component" value="Unassembled WGS sequence"/>
</dbReference>
<organism evidence="2 3">
    <name type="scientific">Geotoga petraea</name>
    <dbReference type="NCBI Taxonomy" id="28234"/>
    <lineage>
        <taxon>Bacteria</taxon>
        <taxon>Thermotogati</taxon>
        <taxon>Thermotogota</taxon>
        <taxon>Thermotogae</taxon>
        <taxon>Petrotogales</taxon>
        <taxon>Petrotogaceae</taxon>
        <taxon>Geotoga</taxon>
    </lineage>
</organism>
<feature type="domain" description="Enhanced intracellular survival protein" evidence="1">
    <location>
        <begin position="303"/>
        <end position="369"/>
    </location>
</feature>
<dbReference type="InterPro" id="IPR016181">
    <property type="entry name" value="Acyl_CoA_acyltransferase"/>
</dbReference>
<evidence type="ECO:0000313" key="3">
    <source>
        <dbReference type="Proteomes" id="UP000199322"/>
    </source>
</evidence>
<reference evidence="2 3" key="1">
    <citation type="submission" date="2016-10" db="EMBL/GenBank/DDBJ databases">
        <authorList>
            <person name="de Groot N.N."/>
        </authorList>
    </citation>
    <scope>NUCLEOTIDE SEQUENCE [LARGE SCALE GENOMIC DNA]</scope>
    <source>
        <strain evidence="2 3">WG14</strain>
    </source>
</reference>